<dbReference type="STRING" id="1123024.GCA_000423625_01467"/>
<organism evidence="2 3">
    <name type="scientific">Pseudonocardia asaccharolytica DSM 44247 = NBRC 16224</name>
    <dbReference type="NCBI Taxonomy" id="1123024"/>
    <lineage>
        <taxon>Bacteria</taxon>
        <taxon>Bacillati</taxon>
        <taxon>Actinomycetota</taxon>
        <taxon>Actinomycetes</taxon>
        <taxon>Pseudonocardiales</taxon>
        <taxon>Pseudonocardiaceae</taxon>
        <taxon>Pseudonocardia</taxon>
    </lineage>
</organism>
<proteinExistence type="predicted"/>
<dbReference type="RefSeq" id="WP_028929483.1">
    <property type="nucleotide sequence ID" value="NZ_AUII01000005.1"/>
</dbReference>
<dbReference type="Proteomes" id="UP000321328">
    <property type="component" value="Unassembled WGS sequence"/>
</dbReference>
<comment type="caution">
    <text evidence="2">The sequence shown here is derived from an EMBL/GenBank/DDBJ whole genome shotgun (WGS) entry which is preliminary data.</text>
</comment>
<reference evidence="2 3" key="1">
    <citation type="submission" date="2019-07" db="EMBL/GenBank/DDBJ databases">
        <title>Whole genome shotgun sequence of Pseudonocardia asaccharolytica NBRC 16224.</title>
        <authorList>
            <person name="Hosoyama A."/>
            <person name="Uohara A."/>
            <person name="Ohji S."/>
            <person name="Ichikawa N."/>
        </authorList>
    </citation>
    <scope>NUCLEOTIDE SEQUENCE [LARGE SCALE GENOMIC DNA]</scope>
    <source>
        <strain evidence="2 3">NBRC 16224</strain>
    </source>
</reference>
<evidence type="ECO:0000256" key="1">
    <source>
        <dbReference type="SAM" id="MobiDB-lite"/>
    </source>
</evidence>
<feature type="region of interest" description="Disordered" evidence="1">
    <location>
        <begin position="130"/>
        <end position="151"/>
    </location>
</feature>
<name>A0A511D4T5_9PSEU</name>
<protein>
    <submittedName>
        <fullName evidence="2">Uncharacterized protein</fullName>
    </submittedName>
</protein>
<evidence type="ECO:0000313" key="2">
    <source>
        <dbReference type="EMBL" id="GEL19809.1"/>
    </source>
</evidence>
<accession>A0A511D4T5</accession>
<dbReference type="AlphaFoldDB" id="A0A511D4T5"/>
<keyword evidence="3" id="KW-1185">Reference proteome</keyword>
<gene>
    <name evidence="2" type="ORF">PA7_36460</name>
</gene>
<evidence type="ECO:0000313" key="3">
    <source>
        <dbReference type="Proteomes" id="UP000321328"/>
    </source>
</evidence>
<sequence>MSEVQMIDVDMSDPQFLRSELLRFLERDGFTFTPIGSTESLEVGSDIEGHFRDTPVFGLPADLLREYLESQGRRYYAHYPNPVAEALSMTQIHAMGALGSISGDCGNLVHRLGFRRTDDGDVEFFVEKGPEPPPPDYGEGEFGWFADPPTG</sequence>
<dbReference type="EMBL" id="BJVI01000047">
    <property type="protein sequence ID" value="GEL19809.1"/>
    <property type="molecule type" value="Genomic_DNA"/>
</dbReference>